<evidence type="ECO:0000313" key="1">
    <source>
        <dbReference type="EMBL" id="VDO07026.1"/>
    </source>
</evidence>
<dbReference type="Proteomes" id="UP000280834">
    <property type="component" value="Unassembled WGS sequence"/>
</dbReference>
<protein>
    <submittedName>
        <fullName evidence="1 3">Uncharacterized protein</fullName>
    </submittedName>
</protein>
<evidence type="ECO:0000313" key="3">
    <source>
        <dbReference type="WBParaSite" id="BTMF_0000084901-mRNA-1"/>
    </source>
</evidence>
<reference evidence="3" key="1">
    <citation type="submission" date="2017-02" db="UniProtKB">
        <authorList>
            <consortium name="WormBaseParasite"/>
        </authorList>
    </citation>
    <scope>IDENTIFICATION</scope>
</reference>
<reference evidence="1 2" key="2">
    <citation type="submission" date="2018-11" db="EMBL/GenBank/DDBJ databases">
        <authorList>
            <consortium name="Pathogen Informatics"/>
        </authorList>
    </citation>
    <scope>NUCLEOTIDE SEQUENCE [LARGE SCALE GENOMIC DNA]</scope>
</reference>
<proteinExistence type="predicted"/>
<keyword evidence="2" id="KW-1185">Reference proteome</keyword>
<sequence length="61" mass="7415">MKKKLRFSRIKECHNSIFAVFITCNAGIYPQVFPLCIIDHQISICQYLKYWRIFEKFNTRI</sequence>
<dbReference type="AlphaFoldDB" id="A0A0R3Q3I1"/>
<evidence type="ECO:0000313" key="2">
    <source>
        <dbReference type="Proteomes" id="UP000280834"/>
    </source>
</evidence>
<organism evidence="3">
    <name type="scientific">Brugia timori</name>
    <dbReference type="NCBI Taxonomy" id="42155"/>
    <lineage>
        <taxon>Eukaryota</taxon>
        <taxon>Metazoa</taxon>
        <taxon>Ecdysozoa</taxon>
        <taxon>Nematoda</taxon>
        <taxon>Chromadorea</taxon>
        <taxon>Rhabditida</taxon>
        <taxon>Spirurina</taxon>
        <taxon>Spiruromorpha</taxon>
        <taxon>Filarioidea</taxon>
        <taxon>Onchocercidae</taxon>
        <taxon>Brugia</taxon>
    </lineage>
</organism>
<accession>A0A0R3Q3I1</accession>
<gene>
    <name evidence="1" type="ORF">BTMF_LOCUS213</name>
</gene>
<dbReference type="EMBL" id="UZAG01000084">
    <property type="protein sequence ID" value="VDO07026.1"/>
    <property type="molecule type" value="Genomic_DNA"/>
</dbReference>
<name>A0A0R3Q3I1_9BILA</name>
<dbReference type="WBParaSite" id="BTMF_0000084901-mRNA-1">
    <property type="protein sequence ID" value="BTMF_0000084901-mRNA-1"/>
    <property type="gene ID" value="BTMF_0000084901"/>
</dbReference>